<gene>
    <name evidence="1" type="ORF">H8R91_00945</name>
</gene>
<proteinExistence type="predicted"/>
<organism evidence="1 2">
    <name type="scientific">Ruminococcus intestinalis</name>
    <dbReference type="NCBI Taxonomy" id="2763066"/>
    <lineage>
        <taxon>Bacteria</taxon>
        <taxon>Bacillati</taxon>
        <taxon>Bacillota</taxon>
        <taxon>Clostridia</taxon>
        <taxon>Eubacteriales</taxon>
        <taxon>Oscillospiraceae</taxon>
        <taxon>Ruminococcus</taxon>
    </lineage>
</organism>
<keyword evidence="2" id="KW-1185">Reference proteome</keyword>
<sequence length="65" mass="7495">MDDVIHILPDDIEIVDVSEYSEDLTEYFSDMPEVARLLLKGAKEAFSKIEQMLYSSPAFINLERI</sequence>
<name>A0ABR7HI08_9FIRM</name>
<evidence type="ECO:0000313" key="1">
    <source>
        <dbReference type="EMBL" id="MBC5727112.1"/>
    </source>
</evidence>
<accession>A0ABR7HI08</accession>
<evidence type="ECO:0000313" key="2">
    <source>
        <dbReference type="Proteomes" id="UP000636755"/>
    </source>
</evidence>
<dbReference type="RefSeq" id="WP_186934519.1">
    <property type="nucleotide sequence ID" value="NZ_JACOPS010000001.1"/>
</dbReference>
<dbReference type="Proteomes" id="UP000636755">
    <property type="component" value="Unassembled WGS sequence"/>
</dbReference>
<protein>
    <submittedName>
        <fullName evidence="1">Uncharacterized protein</fullName>
    </submittedName>
</protein>
<dbReference type="EMBL" id="JACOPS010000001">
    <property type="protein sequence ID" value="MBC5727112.1"/>
    <property type="molecule type" value="Genomic_DNA"/>
</dbReference>
<reference evidence="1 2" key="1">
    <citation type="submission" date="2020-08" db="EMBL/GenBank/DDBJ databases">
        <title>Genome public.</title>
        <authorList>
            <person name="Liu C."/>
            <person name="Sun Q."/>
        </authorList>
    </citation>
    <scope>NUCLEOTIDE SEQUENCE [LARGE SCALE GENOMIC DNA]</scope>
    <source>
        <strain evidence="1 2">NSJ-71</strain>
    </source>
</reference>
<comment type="caution">
    <text evidence="1">The sequence shown here is derived from an EMBL/GenBank/DDBJ whole genome shotgun (WGS) entry which is preliminary data.</text>
</comment>